<dbReference type="PROSITE" id="PS50045">
    <property type="entry name" value="SIGMA54_INTERACT_4"/>
    <property type="match status" value="1"/>
</dbReference>
<evidence type="ECO:0000259" key="6">
    <source>
        <dbReference type="PROSITE" id="PS50045"/>
    </source>
</evidence>
<dbReference type="InterPro" id="IPR045343">
    <property type="entry name" value="VpsR"/>
</dbReference>
<dbReference type="InterPro" id="IPR011006">
    <property type="entry name" value="CheY-like_superfamily"/>
</dbReference>
<dbReference type="Proteomes" id="UP000509579">
    <property type="component" value="Chromosome"/>
</dbReference>
<gene>
    <name evidence="7" type="ORF">HUK68_06615</name>
</gene>
<dbReference type="GO" id="GO:0005524">
    <property type="term" value="F:ATP binding"/>
    <property type="evidence" value="ECO:0007669"/>
    <property type="project" value="UniProtKB-KW"/>
</dbReference>
<dbReference type="PROSITE" id="PS00676">
    <property type="entry name" value="SIGMA54_INTERACT_2"/>
    <property type="match status" value="1"/>
</dbReference>
<dbReference type="PANTHER" id="PTHR32071:SF120">
    <property type="entry name" value="TRANSCRIPTIONAL REGULATOR-RELATED"/>
    <property type="match status" value="1"/>
</dbReference>
<dbReference type="GO" id="GO:0043565">
    <property type="term" value="F:sequence-specific DNA binding"/>
    <property type="evidence" value="ECO:0007669"/>
    <property type="project" value="InterPro"/>
</dbReference>
<dbReference type="SUPFAM" id="SSF46689">
    <property type="entry name" value="Homeodomain-like"/>
    <property type="match status" value="1"/>
</dbReference>
<dbReference type="KEGG" id="aant:HUK68_06615"/>
<keyword evidence="5" id="KW-0804">Transcription</keyword>
<keyword evidence="4" id="KW-0238">DNA-binding</keyword>
<dbReference type="FunFam" id="3.40.50.300:FF:000006">
    <property type="entry name" value="DNA-binding transcriptional regulator NtrC"/>
    <property type="match status" value="1"/>
</dbReference>
<evidence type="ECO:0000256" key="3">
    <source>
        <dbReference type="ARBA" id="ARBA00023015"/>
    </source>
</evidence>
<dbReference type="SMART" id="SM00382">
    <property type="entry name" value="AAA"/>
    <property type="match status" value="1"/>
</dbReference>
<keyword evidence="2" id="KW-0067">ATP-binding</keyword>
<dbReference type="Gene3D" id="1.10.8.60">
    <property type="match status" value="1"/>
</dbReference>
<evidence type="ECO:0000256" key="1">
    <source>
        <dbReference type="ARBA" id="ARBA00022741"/>
    </source>
</evidence>
<dbReference type="InterPro" id="IPR002078">
    <property type="entry name" value="Sigma_54_int"/>
</dbReference>
<dbReference type="InterPro" id="IPR003593">
    <property type="entry name" value="AAA+_ATPase"/>
</dbReference>
<dbReference type="InterPro" id="IPR058031">
    <property type="entry name" value="AAA_lid_NorR"/>
</dbReference>
<dbReference type="Pfam" id="PF20161">
    <property type="entry name" value="VpsR"/>
    <property type="match status" value="1"/>
</dbReference>
<keyword evidence="8" id="KW-1185">Reference proteome</keyword>
<dbReference type="PRINTS" id="PR01590">
    <property type="entry name" value="HTHFIS"/>
</dbReference>
<dbReference type="InterPro" id="IPR027417">
    <property type="entry name" value="P-loop_NTPase"/>
</dbReference>
<name>A0A6N1X4A2_9BURK</name>
<protein>
    <submittedName>
        <fullName evidence="7">Sigma-54-dependent Fis family transcriptional regulator</fullName>
    </submittedName>
</protein>
<dbReference type="SUPFAM" id="SSF52540">
    <property type="entry name" value="P-loop containing nucleoside triphosphate hydrolases"/>
    <property type="match status" value="1"/>
</dbReference>
<dbReference type="InterPro" id="IPR009057">
    <property type="entry name" value="Homeodomain-like_sf"/>
</dbReference>
<dbReference type="RefSeq" id="WP_175503480.1">
    <property type="nucleotide sequence ID" value="NZ_CP054840.1"/>
</dbReference>
<dbReference type="Pfam" id="PF02954">
    <property type="entry name" value="HTH_8"/>
    <property type="match status" value="1"/>
</dbReference>
<evidence type="ECO:0000256" key="5">
    <source>
        <dbReference type="ARBA" id="ARBA00023163"/>
    </source>
</evidence>
<dbReference type="SUPFAM" id="SSF52172">
    <property type="entry name" value="CheY-like"/>
    <property type="match status" value="1"/>
</dbReference>
<dbReference type="InterPro" id="IPR025944">
    <property type="entry name" value="Sigma_54_int_dom_CS"/>
</dbReference>
<dbReference type="AlphaFoldDB" id="A0A6N1X4A2"/>
<dbReference type="InterPro" id="IPR002197">
    <property type="entry name" value="HTH_Fis"/>
</dbReference>
<dbReference type="Gene3D" id="3.40.50.300">
    <property type="entry name" value="P-loop containing nucleotide triphosphate hydrolases"/>
    <property type="match status" value="1"/>
</dbReference>
<evidence type="ECO:0000256" key="2">
    <source>
        <dbReference type="ARBA" id="ARBA00022840"/>
    </source>
</evidence>
<evidence type="ECO:0000256" key="4">
    <source>
        <dbReference type="ARBA" id="ARBA00023125"/>
    </source>
</evidence>
<organism evidence="7 8">
    <name type="scientific">Comamonas antarctica</name>
    <dbReference type="NCBI Taxonomy" id="2743470"/>
    <lineage>
        <taxon>Bacteria</taxon>
        <taxon>Pseudomonadati</taxon>
        <taxon>Pseudomonadota</taxon>
        <taxon>Betaproteobacteria</taxon>
        <taxon>Burkholderiales</taxon>
        <taxon>Comamonadaceae</taxon>
        <taxon>Comamonas</taxon>
    </lineage>
</organism>
<sequence>MKQAHILCLDLEGGGMDEVARRLQQLGWQVTLAADAAAAPLAQRDAGVGLLGVGTARPQTLELVERCLQSAPGMEWVALCEEVALEGVAFRRQALESFFDYQVMPLDWPAMQHVLEHLERRARLRQCQSQPAAAGDALGMVGRSAGMQQLRQDIAKVAQTQASVLIGGESGTGKELAARAIHDCSTRRDRPFVAINCAAVAPALIQSELFGHERGAFTGAAAQKRGLIETAQGGTLFLDEIGDLPLDLQAHLLRFLQNRTLTRVGGLVDIEVDVRVVAASHVDLASAVAQGRFREDLFYRLNVLALQVPPLRERIEDVPELAQHFFARCAADRPARLQGFSRQALAAMLGYAWPGNVRELYNRVLRAVVMSDARWIGVADLGLPRTQLVAGAQLDLARTQAEREAIHQTLSRVGNNITHAARDLGISRMTLYRLMDKHGLALPAREVQDAHWRRENLR</sequence>
<proteinExistence type="predicted"/>
<reference evidence="7 8" key="1">
    <citation type="submission" date="2020-06" db="EMBL/GenBank/DDBJ databases">
        <title>Acidovorax antarctica sp. nov., isolated from Corinth ice sheet soil, Antarctic Fields Peninsula.</title>
        <authorList>
            <person name="Xu Q."/>
            <person name="Peng F."/>
        </authorList>
    </citation>
    <scope>NUCLEOTIDE SEQUENCE [LARGE SCALE GENOMIC DNA]</scope>
    <source>
        <strain evidence="7 8">16-35-5</strain>
    </source>
</reference>
<keyword evidence="1" id="KW-0547">Nucleotide-binding</keyword>
<dbReference type="Gene3D" id="1.10.10.60">
    <property type="entry name" value="Homeodomain-like"/>
    <property type="match status" value="1"/>
</dbReference>
<dbReference type="Pfam" id="PF25601">
    <property type="entry name" value="AAA_lid_14"/>
    <property type="match status" value="1"/>
</dbReference>
<feature type="domain" description="Sigma-54 factor interaction" evidence="6">
    <location>
        <begin position="140"/>
        <end position="369"/>
    </location>
</feature>
<accession>A0A6N1X4A2</accession>
<dbReference type="EMBL" id="CP054840">
    <property type="protein sequence ID" value="QKV52600.1"/>
    <property type="molecule type" value="Genomic_DNA"/>
</dbReference>
<dbReference type="GO" id="GO:0006355">
    <property type="term" value="P:regulation of DNA-templated transcription"/>
    <property type="evidence" value="ECO:0007669"/>
    <property type="project" value="InterPro"/>
</dbReference>
<evidence type="ECO:0000313" key="8">
    <source>
        <dbReference type="Proteomes" id="UP000509579"/>
    </source>
</evidence>
<keyword evidence="3" id="KW-0805">Transcription regulation</keyword>
<dbReference type="PANTHER" id="PTHR32071">
    <property type="entry name" value="TRANSCRIPTIONAL REGULATORY PROTEIN"/>
    <property type="match status" value="1"/>
</dbReference>
<evidence type="ECO:0000313" key="7">
    <source>
        <dbReference type="EMBL" id="QKV52600.1"/>
    </source>
</evidence>
<dbReference type="CDD" id="cd00009">
    <property type="entry name" value="AAA"/>
    <property type="match status" value="1"/>
</dbReference>
<dbReference type="PROSITE" id="PS00688">
    <property type="entry name" value="SIGMA54_INTERACT_3"/>
    <property type="match status" value="1"/>
</dbReference>
<dbReference type="Pfam" id="PF00158">
    <property type="entry name" value="Sigma54_activat"/>
    <property type="match status" value="1"/>
</dbReference>
<dbReference type="InterPro" id="IPR025943">
    <property type="entry name" value="Sigma_54_int_dom_ATP-bd_2"/>
</dbReference>